<organism evidence="1">
    <name type="scientific">Arundo donax</name>
    <name type="common">Giant reed</name>
    <name type="synonym">Donax arundinaceus</name>
    <dbReference type="NCBI Taxonomy" id="35708"/>
    <lineage>
        <taxon>Eukaryota</taxon>
        <taxon>Viridiplantae</taxon>
        <taxon>Streptophyta</taxon>
        <taxon>Embryophyta</taxon>
        <taxon>Tracheophyta</taxon>
        <taxon>Spermatophyta</taxon>
        <taxon>Magnoliopsida</taxon>
        <taxon>Liliopsida</taxon>
        <taxon>Poales</taxon>
        <taxon>Poaceae</taxon>
        <taxon>PACMAD clade</taxon>
        <taxon>Arundinoideae</taxon>
        <taxon>Arundineae</taxon>
        <taxon>Arundo</taxon>
    </lineage>
</organism>
<reference evidence="1" key="2">
    <citation type="journal article" date="2015" name="Data Brief">
        <title>Shoot transcriptome of the giant reed, Arundo donax.</title>
        <authorList>
            <person name="Barrero R.A."/>
            <person name="Guerrero F.D."/>
            <person name="Moolhuijzen P."/>
            <person name="Goolsby J.A."/>
            <person name="Tidwell J."/>
            <person name="Bellgard S.E."/>
            <person name="Bellgard M.I."/>
        </authorList>
    </citation>
    <scope>NUCLEOTIDE SEQUENCE</scope>
    <source>
        <tissue evidence="1">Shoot tissue taken approximately 20 cm above the soil surface</tissue>
    </source>
</reference>
<proteinExistence type="predicted"/>
<sequence length="21" mass="2687">MHYFQIEDKEQLVLMKYDKLD</sequence>
<dbReference type="AlphaFoldDB" id="A0A0A8ZWM3"/>
<reference evidence="1" key="1">
    <citation type="submission" date="2014-09" db="EMBL/GenBank/DDBJ databases">
        <authorList>
            <person name="Magalhaes I.L.F."/>
            <person name="Oliveira U."/>
            <person name="Santos F.R."/>
            <person name="Vidigal T.H.D.A."/>
            <person name="Brescovit A.D."/>
            <person name="Santos A.J."/>
        </authorList>
    </citation>
    <scope>NUCLEOTIDE SEQUENCE</scope>
    <source>
        <tissue evidence="1">Shoot tissue taken approximately 20 cm above the soil surface</tissue>
    </source>
</reference>
<protein>
    <submittedName>
        <fullName evidence="1">Uncharacterized protein</fullName>
    </submittedName>
</protein>
<accession>A0A0A8ZWM3</accession>
<dbReference type="EMBL" id="GBRH01256755">
    <property type="protein sequence ID" value="JAD41140.1"/>
    <property type="molecule type" value="Transcribed_RNA"/>
</dbReference>
<evidence type="ECO:0000313" key="1">
    <source>
        <dbReference type="EMBL" id="JAD41140.1"/>
    </source>
</evidence>
<name>A0A0A8ZWM3_ARUDO</name>